<protein>
    <submittedName>
        <fullName evidence="1">Uncharacterized protein</fullName>
    </submittedName>
</protein>
<accession>A0AAV3R718</accession>
<dbReference type="Proteomes" id="UP001454036">
    <property type="component" value="Unassembled WGS sequence"/>
</dbReference>
<keyword evidence="2" id="KW-1185">Reference proteome</keyword>
<comment type="caution">
    <text evidence="1">The sequence shown here is derived from an EMBL/GenBank/DDBJ whole genome shotgun (WGS) entry which is preliminary data.</text>
</comment>
<evidence type="ECO:0000313" key="2">
    <source>
        <dbReference type="Proteomes" id="UP001454036"/>
    </source>
</evidence>
<evidence type="ECO:0000313" key="1">
    <source>
        <dbReference type="EMBL" id="GAA0172090.1"/>
    </source>
</evidence>
<name>A0AAV3R718_LITER</name>
<proteinExistence type="predicted"/>
<gene>
    <name evidence="1" type="ORF">LIER_25986</name>
</gene>
<dbReference type="AlphaFoldDB" id="A0AAV3R718"/>
<reference evidence="1 2" key="1">
    <citation type="submission" date="2024-01" db="EMBL/GenBank/DDBJ databases">
        <title>The complete chloroplast genome sequence of Lithospermum erythrorhizon: insights into the phylogenetic relationship among Boraginaceae species and the maternal lineages of purple gromwells.</title>
        <authorList>
            <person name="Okada T."/>
            <person name="Watanabe K."/>
        </authorList>
    </citation>
    <scope>NUCLEOTIDE SEQUENCE [LARGE SCALE GENOMIC DNA]</scope>
</reference>
<sequence length="107" mass="12088">MTLLGEEDANRLRTSAFPWGSVKQWWEYISEQLNGAGDEGCLEQIACCMWGWWKHRCSLVFGESPLPFDFISHTGVQLARDYKEANHNILGGPGDKKKEELRSGTIG</sequence>
<dbReference type="EMBL" id="BAABME010007954">
    <property type="protein sequence ID" value="GAA0172090.1"/>
    <property type="molecule type" value="Genomic_DNA"/>
</dbReference>
<organism evidence="1 2">
    <name type="scientific">Lithospermum erythrorhizon</name>
    <name type="common">Purple gromwell</name>
    <name type="synonym">Lithospermum officinale var. erythrorhizon</name>
    <dbReference type="NCBI Taxonomy" id="34254"/>
    <lineage>
        <taxon>Eukaryota</taxon>
        <taxon>Viridiplantae</taxon>
        <taxon>Streptophyta</taxon>
        <taxon>Embryophyta</taxon>
        <taxon>Tracheophyta</taxon>
        <taxon>Spermatophyta</taxon>
        <taxon>Magnoliopsida</taxon>
        <taxon>eudicotyledons</taxon>
        <taxon>Gunneridae</taxon>
        <taxon>Pentapetalae</taxon>
        <taxon>asterids</taxon>
        <taxon>lamiids</taxon>
        <taxon>Boraginales</taxon>
        <taxon>Boraginaceae</taxon>
        <taxon>Boraginoideae</taxon>
        <taxon>Lithospermeae</taxon>
        <taxon>Lithospermum</taxon>
    </lineage>
</organism>